<dbReference type="SMART" id="SM00388">
    <property type="entry name" value="HisKA"/>
    <property type="match status" value="1"/>
</dbReference>
<keyword evidence="5" id="KW-0418">Kinase</keyword>
<dbReference type="PRINTS" id="PR00344">
    <property type="entry name" value="BCTRLSENSOR"/>
</dbReference>
<dbReference type="OrthoDB" id="8127at2157"/>
<keyword evidence="3" id="KW-0597">Phosphoprotein</keyword>
<dbReference type="InterPro" id="IPR050736">
    <property type="entry name" value="Sensor_HK_Regulatory"/>
</dbReference>
<keyword evidence="11" id="KW-1185">Reference proteome</keyword>
<feature type="domain" description="PAC" evidence="9">
    <location>
        <begin position="87"/>
        <end position="137"/>
    </location>
</feature>
<dbReference type="SUPFAM" id="SSF55785">
    <property type="entry name" value="PYP-like sensor domain (PAS domain)"/>
    <property type="match status" value="1"/>
</dbReference>
<evidence type="ECO:0000313" key="10">
    <source>
        <dbReference type="EMBL" id="MBP1986250.1"/>
    </source>
</evidence>
<evidence type="ECO:0000259" key="7">
    <source>
        <dbReference type="PROSITE" id="PS50109"/>
    </source>
</evidence>
<dbReference type="SUPFAM" id="SSF47384">
    <property type="entry name" value="Homodimeric domain of signal transducing histidine kinase"/>
    <property type="match status" value="1"/>
</dbReference>
<comment type="caution">
    <text evidence="10">The sequence shown here is derived from an EMBL/GenBank/DDBJ whole genome shotgun (WGS) entry which is preliminary data.</text>
</comment>
<dbReference type="InterPro" id="IPR000700">
    <property type="entry name" value="PAS-assoc_C"/>
</dbReference>
<dbReference type="SUPFAM" id="SSF55874">
    <property type="entry name" value="ATPase domain of HSP90 chaperone/DNA topoisomerase II/histidine kinase"/>
    <property type="match status" value="1"/>
</dbReference>
<dbReference type="InterPro" id="IPR000014">
    <property type="entry name" value="PAS"/>
</dbReference>
<dbReference type="InterPro" id="IPR036890">
    <property type="entry name" value="HATPase_C_sf"/>
</dbReference>
<sequence>MDPGELPTAPEEFYRTLVENAAEGMLTIDAESRIVYANPAIEEILGYQPEELIGSSKMQIIPERLQSVHAEALAAYVETGERHIDWNGMELPALHKDGHEVPTLISLREHEYGGEQYFTGIIRDVSDRREREAELQAQKERLDQFADILAHDIRNPLSVAAGYTEIARDEYDAPELERVADALGRIEGLIDDVLVLSKQGQQIGETERVSLNAAVREAWDSTAADGATLEVEGRLGSVDADRSRFRELLTNLFGNAVEHGSTGSQTGSDDAVEHAAPDTTVTVGPLPDGFYVADDGPGVPEEIRENVFEHGYSTRESGTGFGLSIVRQIAEAHGWEISLTESEAGGARFEIRTGD</sequence>
<gene>
    <name evidence="10" type="ORF">J2753_000723</name>
</gene>
<dbReference type="PROSITE" id="PS50112">
    <property type="entry name" value="PAS"/>
    <property type="match status" value="1"/>
</dbReference>
<dbReference type="Gene3D" id="1.10.287.130">
    <property type="match status" value="1"/>
</dbReference>
<dbReference type="Gene3D" id="3.30.565.10">
    <property type="entry name" value="Histidine kinase-like ATPase, C-terminal domain"/>
    <property type="match status" value="1"/>
</dbReference>
<dbReference type="PROSITE" id="PS50109">
    <property type="entry name" value="HIS_KIN"/>
    <property type="match status" value="1"/>
</dbReference>
<dbReference type="PROSITE" id="PS50113">
    <property type="entry name" value="PAC"/>
    <property type="match status" value="1"/>
</dbReference>
<feature type="domain" description="PAS" evidence="8">
    <location>
        <begin position="10"/>
        <end position="80"/>
    </location>
</feature>
<feature type="domain" description="Histidine kinase" evidence="7">
    <location>
        <begin position="148"/>
        <end position="355"/>
    </location>
</feature>
<dbReference type="InterPro" id="IPR004358">
    <property type="entry name" value="Sig_transdc_His_kin-like_C"/>
</dbReference>
<evidence type="ECO:0000256" key="4">
    <source>
        <dbReference type="ARBA" id="ARBA00022679"/>
    </source>
</evidence>
<dbReference type="CDD" id="cd00130">
    <property type="entry name" value="PAS"/>
    <property type="match status" value="1"/>
</dbReference>
<accession>A0A8T4GV22</accession>
<reference evidence="10" key="1">
    <citation type="submission" date="2021-03" db="EMBL/GenBank/DDBJ databases">
        <title>Genomic Encyclopedia of Type Strains, Phase IV (KMG-IV): sequencing the most valuable type-strain genomes for metagenomic binning, comparative biology and taxonomic classification.</title>
        <authorList>
            <person name="Goeker M."/>
        </authorList>
    </citation>
    <scope>NUCLEOTIDE SEQUENCE</scope>
    <source>
        <strain evidence="10">DSM 26232</strain>
    </source>
</reference>
<dbReference type="RefSeq" id="WP_209490505.1">
    <property type="nucleotide sequence ID" value="NZ_JAGGLC010000001.1"/>
</dbReference>
<dbReference type="InterPro" id="IPR003594">
    <property type="entry name" value="HATPase_dom"/>
</dbReference>
<evidence type="ECO:0000313" key="11">
    <source>
        <dbReference type="Proteomes" id="UP000823736"/>
    </source>
</evidence>
<evidence type="ECO:0000256" key="2">
    <source>
        <dbReference type="ARBA" id="ARBA00012438"/>
    </source>
</evidence>
<evidence type="ECO:0000256" key="3">
    <source>
        <dbReference type="ARBA" id="ARBA00022553"/>
    </source>
</evidence>
<protein>
    <recommendedName>
        <fullName evidence="2">histidine kinase</fullName>
        <ecNumber evidence="2">2.7.13.3</ecNumber>
    </recommendedName>
</protein>
<dbReference type="NCBIfam" id="TIGR00229">
    <property type="entry name" value="sensory_box"/>
    <property type="match status" value="1"/>
</dbReference>
<comment type="catalytic activity">
    <reaction evidence="1">
        <text>ATP + protein L-histidine = ADP + protein N-phospho-L-histidine.</text>
        <dbReference type="EC" id="2.7.13.3"/>
    </reaction>
</comment>
<evidence type="ECO:0000256" key="1">
    <source>
        <dbReference type="ARBA" id="ARBA00000085"/>
    </source>
</evidence>
<dbReference type="InterPro" id="IPR036097">
    <property type="entry name" value="HisK_dim/P_sf"/>
</dbReference>
<dbReference type="InterPro" id="IPR035965">
    <property type="entry name" value="PAS-like_dom_sf"/>
</dbReference>
<dbReference type="InterPro" id="IPR013767">
    <property type="entry name" value="PAS_fold"/>
</dbReference>
<name>A0A8T4GV22_9EURY</name>
<keyword evidence="6" id="KW-0902">Two-component regulatory system</keyword>
<dbReference type="GO" id="GO:0006355">
    <property type="term" value="P:regulation of DNA-templated transcription"/>
    <property type="evidence" value="ECO:0007669"/>
    <property type="project" value="InterPro"/>
</dbReference>
<evidence type="ECO:0000259" key="9">
    <source>
        <dbReference type="PROSITE" id="PS50113"/>
    </source>
</evidence>
<dbReference type="Gene3D" id="3.30.450.20">
    <property type="entry name" value="PAS domain"/>
    <property type="match status" value="1"/>
</dbReference>
<evidence type="ECO:0000256" key="5">
    <source>
        <dbReference type="ARBA" id="ARBA00022777"/>
    </source>
</evidence>
<proteinExistence type="predicted"/>
<evidence type="ECO:0000256" key="6">
    <source>
        <dbReference type="ARBA" id="ARBA00023012"/>
    </source>
</evidence>
<dbReference type="GO" id="GO:0000155">
    <property type="term" value="F:phosphorelay sensor kinase activity"/>
    <property type="evidence" value="ECO:0007669"/>
    <property type="project" value="InterPro"/>
</dbReference>
<dbReference type="CDD" id="cd00082">
    <property type="entry name" value="HisKA"/>
    <property type="match status" value="1"/>
</dbReference>
<dbReference type="Proteomes" id="UP000823736">
    <property type="component" value="Unassembled WGS sequence"/>
</dbReference>
<dbReference type="Pfam" id="PF00989">
    <property type="entry name" value="PAS"/>
    <property type="match status" value="1"/>
</dbReference>
<dbReference type="PANTHER" id="PTHR43711">
    <property type="entry name" value="TWO-COMPONENT HISTIDINE KINASE"/>
    <property type="match status" value="1"/>
</dbReference>
<dbReference type="SMART" id="SM00387">
    <property type="entry name" value="HATPase_c"/>
    <property type="match status" value="1"/>
</dbReference>
<dbReference type="Pfam" id="PF02518">
    <property type="entry name" value="HATPase_c"/>
    <property type="match status" value="1"/>
</dbReference>
<dbReference type="PANTHER" id="PTHR43711:SF1">
    <property type="entry name" value="HISTIDINE KINASE 1"/>
    <property type="match status" value="1"/>
</dbReference>
<dbReference type="Pfam" id="PF00512">
    <property type="entry name" value="HisKA"/>
    <property type="match status" value="1"/>
</dbReference>
<dbReference type="InterPro" id="IPR003661">
    <property type="entry name" value="HisK_dim/P_dom"/>
</dbReference>
<dbReference type="InterPro" id="IPR005467">
    <property type="entry name" value="His_kinase_dom"/>
</dbReference>
<keyword evidence="4" id="KW-0808">Transferase</keyword>
<dbReference type="EMBL" id="JAGGLC010000001">
    <property type="protein sequence ID" value="MBP1986250.1"/>
    <property type="molecule type" value="Genomic_DNA"/>
</dbReference>
<dbReference type="AlphaFoldDB" id="A0A8T4GV22"/>
<organism evidence="10 11">
    <name type="scientific">Halolamina salifodinae</name>
    <dbReference type="NCBI Taxonomy" id="1202767"/>
    <lineage>
        <taxon>Archaea</taxon>
        <taxon>Methanobacteriati</taxon>
        <taxon>Methanobacteriota</taxon>
        <taxon>Stenosarchaea group</taxon>
        <taxon>Halobacteria</taxon>
        <taxon>Halobacteriales</taxon>
        <taxon>Haloferacaceae</taxon>
    </lineage>
</organism>
<dbReference type="EC" id="2.7.13.3" evidence="2"/>
<dbReference type="SMART" id="SM00091">
    <property type="entry name" value="PAS"/>
    <property type="match status" value="1"/>
</dbReference>
<evidence type="ECO:0000259" key="8">
    <source>
        <dbReference type="PROSITE" id="PS50112"/>
    </source>
</evidence>